<feature type="signal peptide" evidence="1">
    <location>
        <begin position="1"/>
        <end position="21"/>
    </location>
</feature>
<organism evidence="2 3">
    <name type="scientific">Syphacia muris</name>
    <dbReference type="NCBI Taxonomy" id="451379"/>
    <lineage>
        <taxon>Eukaryota</taxon>
        <taxon>Metazoa</taxon>
        <taxon>Ecdysozoa</taxon>
        <taxon>Nematoda</taxon>
        <taxon>Chromadorea</taxon>
        <taxon>Rhabditida</taxon>
        <taxon>Spirurina</taxon>
        <taxon>Oxyuridomorpha</taxon>
        <taxon>Oxyuroidea</taxon>
        <taxon>Oxyuridae</taxon>
        <taxon>Syphacia</taxon>
    </lineage>
</organism>
<evidence type="ECO:0000313" key="3">
    <source>
        <dbReference type="WBParaSite" id="SMUV_0000368501-mRNA-1"/>
    </source>
</evidence>
<protein>
    <submittedName>
        <fullName evidence="3">MAM domain-containing protein</fullName>
    </submittedName>
</protein>
<reference evidence="3" key="1">
    <citation type="submission" date="2017-02" db="UniProtKB">
        <authorList>
            <consortium name="WormBaseParasite"/>
        </authorList>
    </citation>
    <scope>IDENTIFICATION</scope>
</reference>
<dbReference type="WBParaSite" id="SMUV_0000368501-mRNA-1">
    <property type="protein sequence ID" value="SMUV_0000368501-mRNA-1"/>
    <property type="gene ID" value="SMUV_0000368501"/>
</dbReference>
<proteinExistence type="predicted"/>
<keyword evidence="1" id="KW-0732">Signal</keyword>
<dbReference type="Proteomes" id="UP000046393">
    <property type="component" value="Unplaced"/>
</dbReference>
<dbReference type="AlphaFoldDB" id="A0A0N5AH47"/>
<name>A0A0N5AH47_9BILA</name>
<evidence type="ECO:0000313" key="2">
    <source>
        <dbReference type="Proteomes" id="UP000046393"/>
    </source>
</evidence>
<dbReference type="STRING" id="451379.A0A0N5AH47"/>
<evidence type="ECO:0000256" key="1">
    <source>
        <dbReference type="SAM" id="SignalP"/>
    </source>
</evidence>
<accession>A0A0N5AH47</accession>
<sequence length="114" mass="13248">MPNRQFIYPTVIFLSVISTTALRQAFKTEYFGCDIHDFLDDCEYEAGECGWFFASPQLLYAQKPLDNFQVVQPTDSSSTRYAYAKMVPSRRQPAMLISPYYQYLSNQCNNDYCC</sequence>
<keyword evidence="2" id="KW-1185">Reference proteome</keyword>
<feature type="chain" id="PRO_5005893263" evidence="1">
    <location>
        <begin position="22"/>
        <end position="114"/>
    </location>
</feature>